<proteinExistence type="predicted"/>
<dbReference type="EMBL" id="LR796259">
    <property type="protein sequence ID" value="CAB4132200.1"/>
    <property type="molecule type" value="Genomic_DNA"/>
</dbReference>
<accession>A0A6J5LH35</accession>
<gene>
    <name evidence="1" type="ORF">UFOVP139_15</name>
</gene>
<name>A0A6J5LH35_9CAUD</name>
<reference evidence="1" key="1">
    <citation type="submission" date="2020-04" db="EMBL/GenBank/DDBJ databases">
        <authorList>
            <person name="Chiriac C."/>
            <person name="Salcher M."/>
            <person name="Ghai R."/>
            <person name="Kavagutti S V."/>
        </authorList>
    </citation>
    <scope>NUCLEOTIDE SEQUENCE</scope>
</reference>
<organism evidence="1">
    <name type="scientific">uncultured Caudovirales phage</name>
    <dbReference type="NCBI Taxonomy" id="2100421"/>
    <lineage>
        <taxon>Viruses</taxon>
        <taxon>Duplodnaviria</taxon>
        <taxon>Heunggongvirae</taxon>
        <taxon>Uroviricota</taxon>
        <taxon>Caudoviricetes</taxon>
        <taxon>Peduoviridae</taxon>
        <taxon>Maltschvirus</taxon>
        <taxon>Maltschvirus maltsch</taxon>
    </lineage>
</organism>
<sequence length="70" mass="8219">MKVVDRELEVFGAESYVMYTFSSGHQLRQWYNGTTIAYTMKGNYATQAMMHRLARIASEYEDTRIQTNEK</sequence>
<protein>
    <submittedName>
        <fullName evidence="1">Uncharacterized protein</fullName>
    </submittedName>
</protein>
<evidence type="ECO:0000313" key="1">
    <source>
        <dbReference type="EMBL" id="CAB4132200.1"/>
    </source>
</evidence>